<protein>
    <submittedName>
        <fullName evidence="1">Uncharacterized protein</fullName>
    </submittedName>
</protein>
<gene>
    <name evidence="1" type="ORF">RMSM_02754</name>
</gene>
<proteinExistence type="predicted"/>
<dbReference type="EMBL" id="ANOG01000391">
    <property type="protein sequence ID" value="EMI20319.1"/>
    <property type="molecule type" value="Genomic_DNA"/>
</dbReference>
<comment type="caution">
    <text evidence="1">The sequence shown here is derived from an EMBL/GenBank/DDBJ whole genome shotgun (WGS) entry which is preliminary data.</text>
</comment>
<dbReference type="Proteomes" id="UP000011991">
    <property type="component" value="Unassembled WGS sequence"/>
</dbReference>
<evidence type="ECO:0000313" key="1">
    <source>
        <dbReference type="EMBL" id="EMI20319.1"/>
    </source>
</evidence>
<accession>M5S2C4</accession>
<evidence type="ECO:0000313" key="2">
    <source>
        <dbReference type="Proteomes" id="UP000011991"/>
    </source>
</evidence>
<name>M5S2C4_9BACT</name>
<dbReference type="PATRIC" id="fig|1265738.3.peg.2762"/>
<reference evidence="1 2" key="1">
    <citation type="journal article" date="2013" name="Mar. Genomics">
        <title>Expression of sulfatases in Rhodopirellula baltica and the diversity of sulfatases in the genus Rhodopirellula.</title>
        <authorList>
            <person name="Wegner C.E."/>
            <person name="Richter-Heitmann T."/>
            <person name="Klindworth A."/>
            <person name="Klockow C."/>
            <person name="Richter M."/>
            <person name="Achstetter T."/>
            <person name="Glockner F.O."/>
            <person name="Harder J."/>
        </authorList>
    </citation>
    <scope>NUCLEOTIDE SEQUENCE [LARGE SCALE GENOMIC DNA]</scope>
    <source>
        <strain evidence="1 2">SM1</strain>
    </source>
</reference>
<dbReference type="AlphaFoldDB" id="M5S2C4"/>
<sequence length="47" mass="5355">MADVITCELTPSSDEGGDSWMHFVGIPDHRYGRMTRNRPYAIMPTLE</sequence>
<organism evidence="1 2">
    <name type="scientific">Rhodopirellula maiorica SM1</name>
    <dbReference type="NCBI Taxonomy" id="1265738"/>
    <lineage>
        <taxon>Bacteria</taxon>
        <taxon>Pseudomonadati</taxon>
        <taxon>Planctomycetota</taxon>
        <taxon>Planctomycetia</taxon>
        <taxon>Pirellulales</taxon>
        <taxon>Pirellulaceae</taxon>
        <taxon>Novipirellula</taxon>
    </lineage>
</organism>
<keyword evidence="2" id="KW-1185">Reference proteome</keyword>
<dbReference type="RefSeq" id="WP_008696348.1">
    <property type="nucleotide sequence ID" value="NZ_ANOG01000391.1"/>
</dbReference>